<feature type="compositionally biased region" description="Basic and acidic residues" evidence="2">
    <location>
        <begin position="431"/>
        <end position="443"/>
    </location>
</feature>
<evidence type="ECO:0000313" key="5">
    <source>
        <dbReference type="Proteomes" id="UP000719412"/>
    </source>
</evidence>
<feature type="compositionally biased region" description="Basic and acidic residues" evidence="2">
    <location>
        <begin position="1445"/>
        <end position="1467"/>
    </location>
</feature>
<comment type="caution">
    <text evidence="4">The sequence shown here is derived from an EMBL/GenBank/DDBJ whole genome shotgun (WGS) entry which is preliminary data.</text>
</comment>
<evidence type="ECO:0000256" key="2">
    <source>
        <dbReference type="SAM" id="MobiDB-lite"/>
    </source>
</evidence>
<dbReference type="Proteomes" id="UP000719412">
    <property type="component" value="Unassembled WGS sequence"/>
</dbReference>
<feature type="region of interest" description="Disordered" evidence="2">
    <location>
        <begin position="1422"/>
        <end position="1486"/>
    </location>
</feature>
<feature type="compositionally biased region" description="Low complexity" evidence="2">
    <location>
        <begin position="1430"/>
        <end position="1444"/>
    </location>
</feature>
<evidence type="ECO:0000259" key="3">
    <source>
        <dbReference type="Pfam" id="PF16059"/>
    </source>
</evidence>
<proteinExistence type="predicted"/>
<protein>
    <recommendedName>
        <fullName evidence="3">MGA conserved domain-containing protein</fullName>
    </recommendedName>
</protein>
<accession>A0A8J6HFQ0</accession>
<feature type="compositionally biased region" description="Basic and acidic residues" evidence="2">
    <location>
        <begin position="125"/>
        <end position="172"/>
    </location>
</feature>
<gene>
    <name evidence="4" type="ORF">GEV33_008908</name>
</gene>
<dbReference type="InterPro" id="IPR032060">
    <property type="entry name" value="MGA_dom"/>
</dbReference>
<feature type="region of interest" description="Disordered" evidence="2">
    <location>
        <begin position="2031"/>
        <end position="2051"/>
    </location>
</feature>
<reference evidence="4" key="1">
    <citation type="journal article" date="2020" name="J Insects Food Feed">
        <title>The yellow mealworm (Tenebrio molitor) genome: a resource for the emerging insects as food and feed industry.</title>
        <authorList>
            <person name="Eriksson T."/>
            <person name="Andere A."/>
            <person name="Kelstrup H."/>
            <person name="Emery V."/>
            <person name="Picard C."/>
        </authorList>
    </citation>
    <scope>NUCLEOTIDE SEQUENCE</scope>
    <source>
        <strain evidence="4">Stoneville</strain>
        <tissue evidence="4">Whole head</tissue>
    </source>
</reference>
<name>A0A8J6HFQ0_TENMO</name>
<feature type="compositionally biased region" description="Basic and acidic residues" evidence="2">
    <location>
        <begin position="297"/>
        <end position="360"/>
    </location>
</feature>
<dbReference type="EMBL" id="JABDTM020024865">
    <property type="protein sequence ID" value="KAH0813884.1"/>
    <property type="molecule type" value="Genomic_DNA"/>
</dbReference>
<organism evidence="4 5">
    <name type="scientific">Tenebrio molitor</name>
    <name type="common">Yellow mealworm beetle</name>
    <dbReference type="NCBI Taxonomy" id="7067"/>
    <lineage>
        <taxon>Eukaryota</taxon>
        <taxon>Metazoa</taxon>
        <taxon>Ecdysozoa</taxon>
        <taxon>Arthropoda</taxon>
        <taxon>Hexapoda</taxon>
        <taxon>Insecta</taxon>
        <taxon>Pterygota</taxon>
        <taxon>Neoptera</taxon>
        <taxon>Endopterygota</taxon>
        <taxon>Coleoptera</taxon>
        <taxon>Polyphaga</taxon>
        <taxon>Cucujiformia</taxon>
        <taxon>Tenebrionidae</taxon>
        <taxon>Tenebrio</taxon>
    </lineage>
</organism>
<feature type="domain" description="MGA conserved" evidence="3">
    <location>
        <begin position="767"/>
        <end position="806"/>
    </location>
</feature>
<feature type="compositionally biased region" description="Polar residues" evidence="2">
    <location>
        <begin position="194"/>
        <end position="213"/>
    </location>
</feature>
<feature type="region of interest" description="Disordered" evidence="2">
    <location>
        <begin position="405"/>
        <end position="443"/>
    </location>
</feature>
<feature type="region of interest" description="Disordered" evidence="2">
    <location>
        <begin position="36"/>
        <end position="63"/>
    </location>
</feature>
<feature type="region of interest" description="Disordered" evidence="2">
    <location>
        <begin position="277"/>
        <end position="360"/>
    </location>
</feature>
<dbReference type="Pfam" id="PF16059">
    <property type="entry name" value="MGA_dom"/>
    <property type="match status" value="1"/>
</dbReference>
<feature type="compositionally biased region" description="Polar residues" evidence="2">
    <location>
        <begin position="54"/>
        <end position="63"/>
    </location>
</feature>
<keyword evidence="5" id="KW-1185">Reference proteome</keyword>
<reference evidence="4" key="2">
    <citation type="submission" date="2021-08" db="EMBL/GenBank/DDBJ databases">
        <authorList>
            <person name="Eriksson T."/>
        </authorList>
    </citation>
    <scope>NUCLEOTIDE SEQUENCE</scope>
    <source>
        <strain evidence="4">Stoneville</strain>
        <tissue evidence="4">Whole head</tissue>
    </source>
</reference>
<feature type="region of interest" description="Disordered" evidence="2">
    <location>
        <begin position="125"/>
        <end position="214"/>
    </location>
</feature>
<keyword evidence="1" id="KW-0175">Coiled coil</keyword>
<evidence type="ECO:0000256" key="1">
    <source>
        <dbReference type="SAM" id="Coils"/>
    </source>
</evidence>
<feature type="coiled-coil region" evidence="1">
    <location>
        <begin position="1972"/>
        <end position="2014"/>
    </location>
</feature>
<sequence length="2124" mass="241144">MDAPDNCEMIEKLLQSTGLSCDDLLTKLQLYKSLQTTQSKQVDEETAPRPSLEENCNCNEQQSTANNDTSVILETKSSSVDFNSDVNFKNTQSQVETGDNNENSSALCPLIFNEELKMEVEACRDSKDGLNSKKSEKVDVPDVEKVTVREEDSNQIKENAESGEKEPPKSNHDFYSISDHNYSNPKSRLHLENETSTCSGKESAKPDSNNSADSVGLEQEIAATTVEDLPNSEDNLRSILRMQLSSLRNMKKSSGYLPDFKKKSMFFHNLKKKRKSCDVNPLTSLNTNDDEDDYDRDESNGVKDRDESNCVKDRDESNGVKDHDESNGVKDRDESNGIQDRDESNGVKNEAENENKNSDIKDHIANTSSLVSLTDETEFIILNVTGGIDRLTPVLEPEKTEVRRFAAVSDSNSKSEEKMETLSNDNAKSSPCDDKKKKEASPRKEIKAILSNYRRKMPFLDVSRYNLGTSRSEKKPVTLTVKKNISENFNEDPGINKSIKNNEKSPFVSDSLEDFLNESSQLKISYPIPKLGAEEGLIENTKKSPYDNVVNKMPKVESSVEQDVPPRERPKLIKAKTLAEMRRHFEKLKTTEKNAAAPYSKKMKAKIVPEINKPVDPTLRHLLPVFDDPVITEERVDFALSALKPKNQTTTEPKSFKFHVAYNNKQEQMVVRRRFQPPVYKGPTTKNEVDPLADIAGVLNDIISYVEIKEIENTLIKEDDTVVKEPEEKLIEGPKGRGRNKIKRKKLDLELLRLNCKVIDVGTNETDDKQCSKPYCKMGCLCKSLLCESAFSNHCQLVECMFGCSCPPVASSDANNSLSAHTVNHLEDKAKKDLAKVEREFTQTLIHTDNDVILVGTGKIRRTSKLPKKYTDYVGDIDIILDEPKPVALEKEQTKFKNCSVVLQKLSLNNIVPYCLHHKQYSCYCKGESVYAPAIATVNHIPKIRIIKTKEDLNKSWYDSCARIRKIFPEYKVRNKDPLYNEKLRTKNIGFKTRTFDSSKEQMDEIELDEAKNHSDIKAEPVKRASKRKQSFNIREDVTKSSENVEEKEFALQRRKKKIKPNVVKTNFELPTLYHRIFDGEIRVHLQENKDMLAYIGEGNAALEYLRILPWTKLIENFHQRKISIWAREKRPLALLCNAAGYFPPKHFVDIRKVQRKSELINWILGDYLPPDRPREQMHIILTPTKNNFLISGYCLKKISTDCKNVDELGSGKQCNLNLESTELPLHSFQPSTRTRSELVTPSSSSEFSSSIEEVSTSEEIIVDDRIKSQASSILKPLQFRTDDKLKQPAGPVNASQMRRNSKPMQPVILSKLLERESETTTQFQPVATSDTLSPSKTLGVKKIKLLSSPPFKSLSSIAKVKGNRKKFEFVPSLQTIASLKSKIKPMEQSTGSNGEKNVKHLQKILGVKQLFVKEPTPKLEVQARTQLNESSASAAAAELSSSESTHDTDKTEIRVKEESSNCKEETIEVQSSSSPESSEDYLPVQKQPQKVINSKKTQQDQPREAAVTVQLKKSPSLLKQSLSEPIAAHQKPKCVISSVKKFALKPYSKQIVSKLELGRGAGQQKVIPSRSLKCTHKDRHNKNKTLVLTNKEFVKRKLYYGEGTEIAAPLPKVGKHFRWRMIYLNSDFTFLSFVKPDYSIKYTDLMDVVKMSNNIKSTITLRNREFSDHYKHPMFGIFCVPEFEDRLFIGPYLPTEQHSIETLRYLQGKLIDTQIFNKMVGKKVNEKCPLWIYESLTKSKNLSNTIVIDITEDDDEVSGSVGDVDADVSDGNKDVGSDYMSNCLLCPPFVEELTQEEVKSRHINRYIVTNIPHLGYFGACQRDSKAIEVFWPNETKGYRFPNVTFAKHLLIHYLSKIFCPIPQESKINVIIMTHVDLNTNKPVDLKYFSQNGPFLCGEFGIYDKDSIPDDVLQKYKVSSVETLLKTYQDVQESENVMIRLFGLFLMSNEELRKHSEPGDILQWATSEIYILKKLCENYESEKADLQNIIRTNCQKLKERRKALKKDDTRLLDKSKEGVTLKVSETIEIKDSDEEDEASSRENTSPPRFKKICKSGRIQSGTSSIYKKNDDRSLLKPKLLIQSGRSLLKTGDDVKKFRTLGDKSPVSGKSMVLNTNKVLITEMK</sequence>
<evidence type="ECO:0000313" key="4">
    <source>
        <dbReference type="EMBL" id="KAH0813884.1"/>
    </source>
</evidence>